<feature type="region of interest" description="Disordered" evidence="1">
    <location>
        <begin position="1"/>
        <end position="265"/>
    </location>
</feature>
<name>A0A9W8AN77_9FUNG</name>
<evidence type="ECO:0000313" key="3">
    <source>
        <dbReference type="Proteomes" id="UP001150925"/>
    </source>
</evidence>
<comment type="caution">
    <text evidence="2">The sequence shown here is derived from an EMBL/GenBank/DDBJ whole genome shotgun (WGS) entry which is preliminary data.</text>
</comment>
<protein>
    <submittedName>
        <fullName evidence="2">Uncharacterized protein</fullName>
    </submittedName>
</protein>
<feature type="compositionally biased region" description="Basic and acidic residues" evidence="1">
    <location>
        <begin position="253"/>
        <end position="265"/>
    </location>
</feature>
<evidence type="ECO:0000256" key="1">
    <source>
        <dbReference type="SAM" id="MobiDB-lite"/>
    </source>
</evidence>
<proteinExistence type="predicted"/>
<accession>A0A9W8AN77</accession>
<dbReference type="EMBL" id="JANBPY010000990">
    <property type="protein sequence ID" value="KAJ1962271.1"/>
    <property type="molecule type" value="Genomic_DNA"/>
</dbReference>
<feature type="compositionally biased region" description="Polar residues" evidence="1">
    <location>
        <begin position="165"/>
        <end position="180"/>
    </location>
</feature>
<feature type="compositionally biased region" description="Pro residues" evidence="1">
    <location>
        <begin position="50"/>
        <end position="76"/>
    </location>
</feature>
<organism evidence="2 3">
    <name type="scientific">Dispira parvispora</name>
    <dbReference type="NCBI Taxonomy" id="1520584"/>
    <lineage>
        <taxon>Eukaryota</taxon>
        <taxon>Fungi</taxon>
        <taxon>Fungi incertae sedis</taxon>
        <taxon>Zoopagomycota</taxon>
        <taxon>Kickxellomycotina</taxon>
        <taxon>Dimargaritomycetes</taxon>
        <taxon>Dimargaritales</taxon>
        <taxon>Dimargaritaceae</taxon>
        <taxon>Dispira</taxon>
    </lineage>
</organism>
<feature type="compositionally biased region" description="Pro residues" evidence="1">
    <location>
        <begin position="203"/>
        <end position="213"/>
    </location>
</feature>
<feature type="compositionally biased region" description="Low complexity" evidence="1">
    <location>
        <begin position="135"/>
        <end position="146"/>
    </location>
</feature>
<dbReference type="PRINTS" id="PR01217">
    <property type="entry name" value="PRICHEXTENSN"/>
</dbReference>
<dbReference type="Proteomes" id="UP001150925">
    <property type="component" value="Unassembled WGS sequence"/>
</dbReference>
<evidence type="ECO:0000313" key="2">
    <source>
        <dbReference type="EMBL" id="KAJ1962271.1"/>
    </source>
</evidence>
<keyword evidence="3" id="KW-1185">Reference proteome</keyword>
<dbReference type="AlphaFoldDB" id="A0A9W8AN77"/>
<feature type="non-terminal residue" evidence="2">
    <location>
        <position position="265"/>
    </location>
</feature>
<feature type="compositionally biased region" description="Pro residues" evidence="1">
    <location>
        <begin position="224"/>
        <end position="247"/>
    </location>
</feature>
<sequence length="265" mass="27330">MNPQQPPPPRPQQPWGQQQHPPQGPHPGMPPRPMPGQPIPRPPATSGGGVPPPRPLPPNARPGMPHPRPMGGPPGARPQGYPQQQHPAPHSAGPRPPGYPAGPVRPGAPAAPYQRPPQQLSGPGMHQRPMPPATAPVVSPGAAGPAQMSNGVPSGPQFISPMDNVANQMANMHVNSNVPDSSVARAPRSKHVYAQGLTAAPAVPSPGLPPTHATPPGYNHQGGPPAPGPNMGPVRPGQPQPSGPVRPPGYDQPKQRIDPDKIPSP</sequence>
<gene>
    <name evidence="2" type="ORF">IWQ62_003586</name>
</gene>
<feature type="compositionally biased region" description="Pro residues" evidence="1">
    <location>
        <begin position="1"/>
        <end position="12"/>
    </location>
</feature>
<feature type="compositionally biased region" description="Low complexity" evidence="1">
    <location>
        <begin position="101"/>
        <end position="119"/>
    </location>
</feature>
<reference evidence="2" key="1">
    <citation type="submission" date="2022-07" db="EMBL/GenBank/DDBJ databases">
        <title>Phylogenomic reconstructions and comparative analyses of Kickxellomycotina fungi.</title>
        <authorList>
            <person name="Reynolds N.K."/>
            <person name="Stajich J.E."/>
            <person name="Barry K."/>
            <person name="Grigoriev I.V."/>
            <person name="Crous P."/>
            <person name="Smith M.E."/>
        </authorList>
    </citation>
    <scope>NUCLEOTIDE SEQUENCE</scope>
    <source>
        <strain evidence="2">RSA 1196</strain>
    </source>
</reference>
<feature type="compositionally biased region" description="Pro residues" evidence="1">
    <location>
        <begin position="22"/>
        <end position="43"/>
    </location>
</feature>